<dbReference type="PANTHER" id="PTHR46623">
    <property type="entry name" value="CARBOXYMETHYLENEBUTENOLIDASE-RELATED"/>
    <property type="match status" value="1"/>
</dbReference>
<evidence type="ECO:0000259" key="1">
    <source>
        <dbReference type="Pfam" id="PF01738"/>
    </source>
</evidence>
<evidence type="ECO:0000313" key="3">
    <source>
        <dbReference type="Proteomes" id="UP000319818"/>
    </source>
</evidence>
<accession>A0A543FQZ5</accession>
<dbReference type="InterPro" id="IPR051049">
    <property type="entry name" value="Dienelactone_hydrolase-like"/>
</dbReference>
<proteinExistence type="predicted"/>
<comment type="caution">
    <text evidence="2">The sequence shown here is derived from an EMBL/GenBank/DDBJ whole genome shotgun (WGS) entry which is preliminary data.</text>
</comment>
<dbReference type="InterPro" id="IPR002925">
    <property type="entry name" value="Dienelactn_hydro"/>
</dbReference>
<sequence length="247" mass="26193">MARIDVQIPTPDGTCPATLHVPDGDGPWPGVVLFPDAGGARETMRAMADRLAGTGYVTLVPDVYYREGAWTPFDIATVFTDPGERARMGDYMGRLTRDRIVSDTGAHLDFLLARPEVTGSAAGTTGYCMGGRLSLITAAAHPAAVAAAASFHGGGIAVEDDPQSPHLAAGRITATVYVAGAEDDAHFTPEQAQLLDTALTEAGVRHTVEFYPAKHGFAVPDNPTYDVAAEERHWKALETLYASTLRN</sequence>
<dbReference type="GO" id="GO:0016787">
    <property type="term" value="F:hydrolase activity"/>
    <property type="evidence" value="ECO:0007669"/>
    <property type="project" value="InterPro"/>
</dbReference>
<evidence type="ECO:0000313" key="2">
    <source>
        <dbReference type="EMBL" id="TQM36247.1"/>
    </source>
</evidence>
<organism evidence="2 3">
    <name type="scientific">Pseudonocardia cypriaca</name>
    <dbReference type="NCBI Taxonomy" id="882449"/>
    <lineage>
        <taxon>Bacteria</taxon>
        <taxon>Bacillati</taxon>
        <taxon>Actinomycetota</taxon>
        <taxon>Actinomycetes</taxon>
        <taxon>Pseudonocardiales</taxon>
        <taxon>Pseudonocardiaceae</taxon>
        <taxon>Pseudonocardia</taxon>
    </lineage>
</organism>
<dbReference type="RefSeq" id="WP_142107483.1">
    <property type="nucleotide sequence ID" value="NZ_VFPH01000003.1"/>
</dbReference>
<dbReference type="Proteomes" id="UP000319818">
    <property type="component" value="Unassembled WGS sequence"/>
</dbReference>
<reference evidence="2 3" key="1">
    <citation type="submission" date="2019-06" db="EMBL/GenBank/DDBJ databases">
        <title>Sequencing the genomes of 1000 actinobacteria strains.</title>
        <authorList>
            <person name="Klenk H.-P."/>
        </authorList>
    </citation>
    <scope>NUCLEOTIDE SEQUENCE [LARGE SCALE GENOMIC DNA]</scope>
    <source>
        <strain evidence="2 3">DSM 45511</strain>
    </source>
</reference>
<dbReference type="AlphaFoldDB" id="A0A543FQZ5"/>
<dbReference type="EMBL" id="VFPH01000003">
    <property type="protein sequence ID" value="TQM36247.1"/>
    <property type="molecule type" value="Genomic_DNA"/>
</dbReference>
<keyword evidence="3" id="KW-1185">Reference proteome</keyword>
<dbReference type="Pfam" id="PF01738">
    <property type="entry name" value="DLH"/>
    <property type="match status" value="1"/>
</dbReference>
<dbReference type="InterPro" id="IPR029058">
    <property type="entry name" value="AB_hydrolase_fold"/>
</dbReference>
<name>A0A543FQZ5_9PSEU</name>
<protein>
    <submittedName>
        <fullName evidence="2">Carboxymethylenebutenolidase</fullName>
    </submittedName>
</protein>
<dbReference type="Gene3D" id="3.40.50.1820">
    <property type="entry name" value="alpha/beta hydrolase"/>
    <property type="match status" value="1"/>
</dbReference>
<dbReference type="PANTHER" id="PTHR46623:SF10">
    <property type="entry name" value="CARBOXYMETHYLENEBUTENOLIDASE HOMOLOG"/>
    <property type="match status" value="1"/>
</dbReference>
<dbReference type="SUPFAM" id="SSF53474">
    <property type="entry name" value="alpha/beta-Hydrolases"/>
    <property type="match status" value="1"/>
</dbReference>
<gene>
    <name evidence="2" type="ORF">FB388_7704</name>
</gene>
<dbReference type="OrthoDB" id="9787933at2"/>
<feature type="domain" description="Dienelactone hydrolase" evidence="1">
    <location>
        <begin position="17"/>
        <end position="238"/>
    </location>
</feature>